<dbReference type="EMBL" id="ASPP01009671">
    <property type="protein sequence ID" value="ETO23842.1"/>
    <property type="molecule type" value="Genomic_DNA"/>
</dbReference>
<feature type="compositionally biased region" description="Low complexity" evidence="1">
    <location>
        <begin position="65"/>
        <end position="74"/>
    </location>
</feature>
<evidence type="ECO:0000256" key="1">
    <source>
        <dbReference type="SAM" id="MobiDB-lite"/>
    </source>
</evidence>
<name>X6NET1_RETFI</name>
<keyword evidence="3" id="KW-1185">Reference proteome</keyword>
<reference evidence="2 3" key="1">
    <citation type="journal article" date="2013" name="Curr. Biol.">
        <title>The Genome of the Foraminiferan Reticulomyxa filosa.</title>
        <authorList>
            <person name="Glockner G."/>
            <person name="Hulsmann N."/>
            <person name="Schleicher M."/>
            <person name="Noegel A.A."/>
            <person name="Eichinger L."/>
            <person name="Gallinger C."/>
            <person name="Pawlowski J."/>
            <person name="Sierra R."/>
            <person name="Euteneuer U."/>
            <person name="Pillet L."/>
            <person name="Moustafa A."/>
            <person name="Platzer M."/>
            <person name="Groth M."/>
            <person name="Szafranski K."/>
            <person name="Schliwa M."/>
        </authorList>
    </citation>
    <scope>NUCLEOTIDE SEQUENCE [LARGE SCALE GENOMIC DNA]</scope>
</reference>
<comment type="caution">
    <text evidence="2">The sequence shown here is derived from an EMBL/GenBank/DDBJ whole genome shotgun (WGS) entry which is preliminary data.</text>
</comment>
<organism evidence="2 3">
    <name type="scientific">Reticulomyxa filosa</name>
    <dbReference type="NCBI Taxonomy" id="46433"/>
    <lineage>
        <taxon>Eukaryota</taxon>
        <taxon>Sar</taxon>
        <taxon>Rhizaria</taxon>
        <taxon>Retaria</taxon>
        <taxon>Foraminifera</taxon>
        <taxon>Monothalamids</taxon>
        <taxon>Reticulomyxidae</taxon>
        <taxon>Reticulomyxa</taxon>
    </lineage>
</organism>
<evidence type="ECO:0000313" key="2">
    <source>
        <dbReference type="EMBL" id="ETO23842.1"/>
    </source>
</evidence>
<evidence type="ECO:0000313" key="3">
    <source>
        <dbReference type="Proteomes" id="UP000023152"/>
    </source>
</evidence>
<dbReference type="AlphaFoldDB" id="X6NET1"/>
<sequence length="190" mass="21350">MPTCLLWKRGFGNEKVNDKNNGNGNEHDVPSLQLSSVPASSSSSSSSWSMIEARKKQVRQELEQTTTTTTTTTTATTTAKELDAERYDGLHLGDLQLKDIHLQSDVEYRYMLKETATINRAPQWNVIQHIKPFASHPATHSVPTHPKESHNTPLTSIYVTRIYQQLFEKKECSLGDYLYGVPLAECTNVV</sequence>
<feature type="region of interest" description="Disordered" evidence="1">
    <location>
        <begin position="14"/>
        <end position="74"/>
    </location>
</feature>
<proteinExistence type="predicted"/>
<dbReference type="Proteomes" id="UP000023152">
    <property type="component" value="Unassembled WGS sequence"/>
</dbReference>
<accession>X6NET1</accession>
<feature type="non-terminal residue" evidence="2">
    <location>
        <position position="190"/>
    </location>
</feature>
<feature type="compositionally biased region" description="Low complexity" evidence="1">
    <location>
        <begin position="30"/>
        <end position="49"/>
    </location>
</feature>
<protein>
    <submittedName>
        <fullName evidence="2">Uncharacterized protein</fullName>
    </submittedName>
</protein>
<feature type="compositionally biased region" description="Basic and acidic residues" evidence="1">
    <location>
        <begin position="52"/>
        <end position="62"/>
    </location>
</feature>
<gene>
    <name evidence="2" type="ORF">RFI_13326</name>
</gene>